<protein>
    <submittedName>
        <fullName evidence="1">4445_t:CDS:1</fullName>
    </submittedName>
</protein>
<dbReference type="InterPro" id="IPR011990">
    <property type="entry name" value="TPR-like_helical_dom_sf"/>
</dbReference>
<dbReference type="PANTHER" id="PTHR43628">
    <property type="entry name" value="ACTIVATOR OF C KINASE PROTEIN 1-RELATED"/>
    <property type="match status" value="1"/>
</dbReference>
<dbReference type="EMBL" id="CAJVPZ010002932">
    <property type="protein sequence ID" value="CAG8521556.1"/>
    <property type="molecule type" value="Genomic_DNA"/>
</dbReference>
<proteinExistence type="predicted"/>
<evidence type="ECO:0000313" key="1">
    <source>
        <dbReference type="EMBL" id="CAG8521556.1"/>
    </source>
</evidence>
<dbReference type="PANTHER" id="PTHR43628:SF1">
    <property type="entry name" value="CHITIN SYNTHASE REGULATORY FACTOR 2-RELATED"/>
    <property type="match status" value="1"/>
</dbReference>
<dbReference type="SUPFAM" id="SSF81901">
    <property type="entry name" value="HCP-like"/>
    <property type="match status" value="1"/>
</dbReference>
<gene>
    <name evidence="1" type="ORF">RFULGI_LOCUS3374</name>
</gene>
<organism evidence="1 2">
    <name type="scientific">Racocetra fulgida</name>
    <dbReference type="NCBI Taxonomy" id="60492"/>
    <lineage>
        <taxon>Eukaryota</taxon>
        <taxon>Fungi</taxon>
        <taxon>Fungi incertae sedis</taxon>
        <taxon>Mucoromycota</taxon>
        <taxon>Glomeromycotina</taxon>
        <taxon>Glomeromycetes</taxon>
        <taxon>Diversisporales</taxon>
        <taxon>Gigasporaceae</taxon>
        <taxon>Racocetra</taxon>
    </lineage>
</organism>
<dbReference type="OrthoDB" id="2397917at2759"/>
<comment type="caution">
    <text evidence="1">The sequence shown here is derived from an EMBL/GenBank/DDBJ whole genome shotgun (WGS) entry which is preliminary data.</text>
</comment>
<sequence>MVIKGVRPSPFSENTPEQYEEIVEQAWDHDHNKRPKIDYLLEQLEKIKAEVELHQNKSAISSPTSPTSPTSIKKYKFNDLGNVPSSSSSQLLPVERIISELHNKGKYDEAFAQFEQLAQNDDPLALYYTGLYLYEGTYGSIKRDVIRALQFFLRSAKHGKAQSKYKYAYACLTGPYYSFEEGINYLKMAMKDNDPDALYMASQIYLNGEHGYPIDNAKHQKYLKDAAKNGSTIAQKDLAILCM</sequence>
<dbReference type="Gene3D" id="1.10.510.10">
    <property type="entry name" value="Transferase(Phosphotransferase) domain 1"/>
    <property type="match status" value="1"/>
</dbReference>
<dbReference type="Proteomes" id="UP000789396">
    <property type="component" value="Unassembled WGS sequence"/>
</dbReference>
<keyword evidence="2" id="KW-1185">Reference proteome</keyword>
<dbReference type="SMART" id="SM00671">
    <property type="entry name" value="SEL1"/>
    <property type="match status" value="2"/>
</dbReference>
<evidence type="ECO:0000313" key="2">
    <source>
        <dbReference type="Proteomes" id="UP000789396"/>
    </source>
</evidence>
<reference evidence="1" key="1">
    <citation type="submission" date="2021-06" db="EMBL/GenBank/DDBJ databases">
        <authorList>
            <person name="Kallberg Y."/>
            <person name="Tangrot J."/>
            <person name="Rosling A."/>
        </authorList>
    </citation>
    <scope>NUCLEOTIDE SEQUENCE</scope>
    <source>
        <strain evidence="1">IN212</strain>
    </source>
</reference>
<name>A0A9N9FAQ9_9GLOM</name>
<dbReference type="InterPro" id="IPR052945">
    <property type="entry name" value="Mitotic_Regulator"/>
</dbReference>
<accession>A0A9N9FAQ9</accession>
<dbReference type="Gene3D" id="1.25.40.10">
    <property type="entry name" value="Tetratricopeptide repeat domain"/>
    <property type="match status" value="1"/>
</dbReference>
<dbReference type="AlphaFoldDB" id="A0A9N9FAQ9"/>
<dbReference type="InterPro" id="IPR006597">
    <property type="entry name" value="Sel1-like"/>
</dbReference>